<dbReference type="AlphaFoldDB" id="A0AAV7G599"/>
<evidence type="ECO:0000313" key="2">
    <source>
        <dbReference type="EMBL" id="KAH0457035.1"/>
    </source>
</evidence>
<evidence type="ECO:0000256" key="1">
    <source>
        <dbReference type="SAM" id="SignalP"/>
    </source>
</evidence>
<sequence length="296" mass="35249">MRKKKTWAFLVLKFLYYKATLKNSKKTIPNEALNRSTKLITRADCLNPRKPTERTEVAKTKNICWGLIEFKLLLLLKERSRLKSNHRKKRTVKNNHLNFYFKKLRKVFKYFQNNLMLTPVLFCRARHASGYFVKTLFTAEIKECSNGSRIYASHFSIERSKLIDVNMNNKIELLFLYFVFKNNKCIIKIKDALISPKKQNNLKINKFLITHLQINIIQKRRQKKRTVTQIRDSQSPHLRLVLFYQLVIIIRKCGSSQLNQMKHKTNPSFKMEKKKNEFDNSINKVQKNGKFLAKQF</sequence>
<accession>A0AAV7G599</accession>
<name>A0AAV7G599_DENCH</name>
<feature type="signal peptide" evidence="1">
    <location>
        <begin position="1"/>
        <end position="21"/>
    </location>
</feature>
<protein>
    <submittedName>
        <fullName evidence="2">Uncharacterized protein</fullName>
    </submittedName>
</protein>
<proteinExistence type="predicted"/>
<evidence type="ECO:0000313" key="3">
    <source>
        <dbReference type="Proteomes" id="UP000775213"/>
    </source>
</evidence>
<feature type="chain" id="PRO_5043967088" evidence="1">
    <location>
        <begin position="22"/>
        <end position="296"/>
    </location>
</feature>
<comment type="caution">
    <text evidence="2">The sequence shown here is derived from an EMBL/GenBank/DDBJ whole genome shotgun (WGS) entry which is preliminary data.</text>
</comment>
<gene>
    <name evidence="2" type="ORF">IEQ34_014942</name>
</gene>
<reference evidence="2 3" key="1">
    <citation type="journal article" date="2021" name="Hortic Res">
        <title>Chromosome-scale assembly of the Dendrobium chrysotoxum genome enhances the understanding of orchid evolution.</title>
        <authorList>
            <person name="Zhang Y."/>
            <person name="Zhang G.Q."/>
            <person name="Zhang D."/>
            <person name="Liu X.D."/>
            <person name="Xu X.Y."/>
            <person name="Sun W.H."/>
            <person name="Yu X."/>
            <person name="Zhu X."/>
            <person name="Wang Z.W."/>
            <person name="Zhao X."/>
            <person name="Zhong W.Y."/>
            <person name="Chen H."/>
            <person name="Yin W.L."/>
            <person name="Huang T."/>
            <person name="Niu S.C."/>
            <person name="Liu Z.J."/>
        </authorList>
    </citation>
    <scope>NUCLEOTIDE SEQUENCE [LARGE SCALE GENOMIC DNA]</scope>
    <source>
        <strain evidence="2">Lindl</strain>
    </source>
</reference>
<keyword evidence="3" id="KW-1185">Reference proteome</keyword>
<dbReference type="Proteomes" id="UP000775213">
    <property type="component" value="Unassembled WGS sequence"/>
</dbReference>
<organism evidence="2 3">
    <name type="scientific">Dendrobium chrysotoxum</name>
    <name type="common">Orchid</name>
    <dbReference type="NCBI Taxonomy" id="161865"/>
    <lineage>
        <taxon>Eukaryota</taxon>
        <taxon>Viridiplantae</taxon>
        <taxon>Streptophyta</taxon>
        <taxon>Embryophyta</taxon>
        <taxon>Tracheophyta</taxon>
        <taxon>Spermatophyta</taxon>
        <taxon>Magnoliopsida</taxon>
        <taxon>Liliopsida</taxon>
        <taxon>Asparagales</taxon>
        <taxon>Orchidaceae</taxon>
        <taxon>Epidendroideae</taxon>
        <taxon>Malaxideae</taxon>
        <taxon>Dendrobiinae</taxon>
        <taxon>Dendrobium</taxon>
    </lineage>
</organism>
<keyword evidence="1" id="KW-0732">Signal</keyword>
<dbReference type="EMBL" id="JAGFBR010000013">
    <property type="protein sequence ID" value="KAH0457035.1"/>
    <property type="molecule type" value="Genomic_DNA"/>
</dbReference>